<evidence type="ECO:0000256" key="9">
    <source>
        <dbReference type="ARBA" id="ARBA00047340"/>
    </source>
</evidence>
<comment type="pathway">
    <text evidence="1 10">Nucleoside biosynthesis; alpha-ribazole biosynthesis; alpha-ribazole from 5,6-dimethylbenzimidazole: step 1/2.</text>
</comment>
<sequence length="358" mass="37318">MTAQPLPDGLSVTPLGHDLDADIQAHLDQQTKPPGSLGQLETIAAQVARVQGTLHPVSAPVWHGVFAADHGICSEQVSPFPSSVTAQMVHNFLQGGAAINVFCREEQVQLHIIDAGVDADLPEHPQLLHRSAGRGTRAFNREAAMSAEQLQHCLSAGAEVIDQQAADARVISLGDMGIGNTTTSAAVLSAILQQPPASLVGAGTGASTAMQQQKVRVIEQAMERHGAELTTPLGCLRCVGGFEIAMMTGAFLRAAAQRKLVLVDGFIATAAWSVAAALQPAIRDYTLFAHCSDERGHAHALEALQATPLLHLGMRLGEGTGALAAAPLVRLAVALFNDMATFASAGVDNREPEAGTDG</sequence>
<gene>
    <name evidence="10 11" type="primary">cobT</name>
    <name evidence="11" type="ORF">E4656_14155</name>
</gene>
<dbReference type="Proteomes" id="UP000297475">
    <property type="component" value="Unassembled WGS sequence"/>
</dbReference>
<dbReference type="Gene3D" id="3.40.50.10210">
    <property type="match status" value="1"/>
</dbReference>
<accession>A0A4Z0WDL4</accession>
<evidence type="ECO:0000256" key="2">
    <source>
        <dbReference type="ARBA" id="ARBA00007110"/>
    </source>
</evidence>
<dbReference type="RefSeq" id="WP_135483949.1">
    <property type="nucleotide sequence ID" value="NZ_SRMF01000006.1"/>
</dbReference>
<dbReference type="InterPro" id="IPR003200">
    <property type="entry name" value="Nict_dMeBzImd_PRibTrfase"/>
</dbReference>
<evidence type="ECO:0000256" key="4">
    <source>
        <dbReference type="ARBA" id="ARBA00015486"/>
    </source>
</evidence>
<dbReference type="PANTHER" id="PTHR43463">
    <property type="entry name" value="NICOTINATE-NUCLEOTIDE--DIMETHYLBENZIMIDAZOLE PHOSPHORIBOSYLTRANSFERASE"/>
    <property type="match status" value="1"/>
</dbReference>
<dbReference type="InterPro" id="IPR036087">
    <property type="entry name" value="Nict_dMeBzImd_PRibTrfase_sf"/>
</dbReference>
<evidence type="ECO:0000313" key="12">
    <source>
        <dbReference type="Proteomes" id="UP000297475"/>
    </source>
</evidence>
<dbReference type="UniPathway" id="UPA00061">
    <property type="reaction ID" value="UER00516"/>
</dbReference>
<evidence type="ECO:0000313" key="11">
    <source>
        <dbReference type="EMBL" id="TGG92020.1"/>
    </source>
</evidence>
<name>A0A4Z0WDL4_9GAMM</name>
<comment type="similarity">
    <text evidence="2 10">Belongs to the CobT family.</text>
</comment>
<dbReference type="EC" id="2.4.2.21" evidence="3 10"/>
<organism evidence="11 12">
    <name type="scientific">Natronospirillum operosum</name>
    <dbReference type="NCBI Taxonomy" id="2759953"/>
    <lineage>
        <taxon>Bacteria</taxon>
        <taxon>Pseudomonadati</taxon>
        <taxon>Pseudomonadota</taxon>
        <taxon>Gammaproteobacteria</taxon>
        <taxon>Oceanospirillales</taxon>
        <taxon>Natronospirillaceae</taxon>
        <taxon>Natronospirillum</taxon>
    </lineage>
</organism>
<comment type="caution">
    <text evidence="11">The sequence shown here is derived from an EMBL/GenBank/DDBJ whole genome shotgun (WGS) entry which is preliminary data.</text>
</comment>
<proteinExistence type="inferred from homology"/>
<dbReference type="SUPFAM" id="SSF52733">
    <property type="entry name" value="Nicotinate mononucleotide:5,6-dimethylbenzimidazole phosphoribosyltransferase (CobT)"/>
    <property type="match status" value="1"/>
</dbReference>
<keyword evidence="6 10" id="KW-0328">Glycosyltransferase</keyword>
<keyword evidence="12" id="KW-1185">Reference proteome</keyword>
<dbReference type="InterPro" id="IPR017846">
    <property type="entry name" value="Nict_dMeBzImd_PRibTrfase_bact"/>
</dbReference>
<dbReference type="OrthoDB" id="9781491at2"/>
<keyword evidence="5 10" id="KW-0169">Cobalamin biosynthesis</keyword>
<dbReference type="GO" id="GO:0008939">
    <property type="term" value="F:nicotinate-nucleotide-dimethylbenzimidazole phosphoribosyltransferase activity"/>
    <property type="evidence" value="ECO:0007669"/>
    <property type="project" value="UniProtKB-UniRule"/>
</dbReference>
<dbReference type="HAMAP" id="MF_00230">
    <property type="entry name" value="CobT"/>
    <property type="match status" value="1"/>
</dbReference>
<dbReference type="Gene3D" id="1.10.1610.10">
    <property type="match status" value="1"/>
</dbReference>
<dbReference type="GO" id="GO:0009236">
    <property type="term" value="P:cobalamin biosynthetic process"/>
    <property type="evidence" value="ECO:0007669"/>
    <property type="project" value="UniProtKB-UniRule"/>
</dbReference>
<evidence type="ECO:0000256" key="1">
    <source>
        <dbReference type="ARBA" id="ARBA00005049"/>
    </source>
</evidence>
<evidence type="ECO:0000256" key="6">
    <source>
        <dbReference type="ARBA" id="ARBA00022676"/>
    </source>
</evidence>
<evidence type="ECO:0000256" key="10">
    <source>
        <dbReference type="HAMAP-Rule" id="MF_00230"/>
    </source>
</evidence>
<dbReference type="Pfam" id="PF02277">
    <property type="entry name" value="DBI_PRT"/>
    <property type="match status" value="1"/>
</dbReference>
<protein>
    <recommendedName>
        <fullName evidence="4 10">Nicotinate-nucleotide--dimethylbenzimidazole phosphoribosyltransferase</fullName>
        <shortName evidence="10">NN:DBI PRT</shortName>
        <ecNumber evidence="3 10">2.4.2.21</ecNumber>
    </recommendedName>
    <alternativeName>
        <fullName evidence="8 10">N(1)-alpha-phosphoribosyltransferase</fullName>
    </alternativeName>
</protein>
<dbReference type="NCBIfam" id="NF000996">
    <property type="entry name" value="PRK00105.1"/>
    <property type="match status" value="1"/>
</dbReference>
<dbReference type="NCBIfam" id="TIGR03160">
    <property type="entry name" value="cobT_DBIPRT"/>
    <property type="match status" value="1"/>
</dbReference>
<dbReference type="FunFam" id="3.40.50.10210:FF:000001">
    <property type="entry name" value="Nicotinate-nucleotide--dimethylbenzimidazole phosphoribosyltransferase"/>
    <property type="match status" value="1"/>
</dbReference>
<comment type="catalytic activity">
    <reaction evidence="9 10">
        <text>5,6-dimethylbenzimidazole + nicotinate beta-D-ribonucleotide = alpha-ribazole 5'-phosphate + nicotinate + H(+)</text>
        <dbReference type="Rhea" id="RHEA:11196"/>
        <dbReference type="ChEBI" id="CHEBI:15378"/>
        <dbReference type="ChEBI" id="CHEBI:15890"/>
        <dbReference type="ChEBI" id="CHEBI:32544"/>
        <dbReference type="ChEBI" id="CHEBI:57502"/>
        <dbReference type="ChEBI" id="CHEBI:57918"/>
        <dbReference type="EC" id="2.4.2.21"/>
    </reaction>
</comment>
<dbReference type="PANTHER" id="PTHR43463:SF1">
    <property type="entry name" value="NICOTINATE-NUCLEOTIDE--DIMETHYLBENZIMIDAZOLE PHOSPHORIBOSYLTRANSFERASE"/>
    <property type="match status" value="1"/>
</dbReference>
<evidence type="ECO:0000256" key="5">
    <source>
        <dbReference type="ARBA" id="ARBA00022573"/>
    </source>
</evidence>
<evidence type="ECO:0000256" key="8">
    <source>
        <dbReference type="ARBA" id="ARBA00030686"/>
    </source>
</evidence>
<reference evidence="11 12" key="1">
    <citation type="submission" date="2019-04" db="EMBL/GenBank/DDBJ databases">
        <title>Natronospirillum operosus gen. nov., sp. nov., a haloalkaliphilic satellite isolated from decaying biomass of laboratory culture of cyanobacterium Geitlerinema sp. and proposal of Natronospirillaceae fam. nov. and Saccharospirillaceae fam. nov.</title>
        <authorList>
            <person name="Kevbrin V."/>
            <person name="Boltyanskaya Y."/>
            <person name="Koziaeva V."/>
            <person name="Grouzdev D.S."/>
            <person name="Park M."/>
            <person name="Cho J."/>
        </authorList>
    </citation>
    <scope>NUCLEOTIDE SEQUENCE [LARGE SCALE GENOMIC DNA]</scope>
    <source>
        <strain evidence="11 12">G-116</strain>
    </source>
</reference>
<dbReference type="AlphaFoldDB" id="A0A4Z0WDL4"/>
<dbReference type="CDD" id="cd02439">
    <property type="entry name" value="DMB-PRT_CobT"/>
    <property type="match status" value="1"/>
</dbReference>
<keyword evidence="7 10" id="KW-0808">Transferase</keyword>
<evidence type="ECO:0000256" key="3">
    <source>
        <dbReference type="ARBA" id="ARBA00011991"/>
    </source>
</evidence>
<feature type="active site" description="Proton acceptor" evidence="10">
    <location>
        <position position="318"/>
    </location>
</feature>
<dbReference type="InterPro" id="IPR023195">
    <property type="entry name" value="Nict_dMeBzImd_PRibTrfase_N"/>
</dbReference>
<comment type="function">
    <text evidence="10">Catalyzes the synthesis of alpha-ribazole-5'-phosphate from nicotinate mononucleotide (NAMN) and 5,6-dimethylbenzimidazole (DMB).</text>
</comment>
<evidence type="ECO:0000256" key="7">
    <source>
        <dbReference type="ARBA" id="ARBA00022679"/>
    </source>
</evidence>
<dbReference type="EMBL" id="SRMF01000006">
    <property type="protein sequence ID" value="TGG92020.1"/>
    <property type="molecule type" value="Genomic_DNA"/>
</dbReference>